<dbReference type="InterPro" id="IPR041577">
    <property type="entry name" value="RT_RNaseH_2"/>
</dbReference>
<evidence type="ECO:0000259" key="1">
    <source>
        <dbReference type="Pfam" id="PF17919"/>
    </source>
</evidence>
<feature type="domain" description="Reverse transcriptase/retrotransposon-derived protein RNase H-like" evidence="1">
    <location>
        <begin position="32"/>
        <end position="69"/>
    </location>
</feature>
<dbReference type="AlphaFoldDB" id="A0A5H2XJH3"/>
<dbReference type="InterPro" id="IPR012337">
    <property type="entry name" value="RNaseH-like_sf"/>
</dbReference>
<proteinExistence type="predicted"/>
<reference evidence="2" key="1">
    <citation type="journal article" date="2019" name="Science">
        <title>Mutation of a bHLH transcription factor allowed almond domestication.</title>
        <authorList>
            <person name="Sanchez-Perez R."/>
            <person name="Pavan S."/>
            <person name="Mazzeo R."/>
            <person name="Moldovan C."/>
            <person name="Aiese Cigliano R."/>
            <person name="Del Cueto J."/>
            <person name="Ricciardi F."/>
            <person name="Lotti C."/>
            <person name="Ricciardi L."/>
            <person name="Dicenta F."/>
            <person name="Lopez-Marques R.L."/>
            <person name="Lindberg Moller B."/>
        </authorList>
    </citation>
    <scope>NUCLEOTIDE SEQUENCE</scope>
</reference>
<dbReference type="InterPro" id="IPR043128">
    <property type="entry name" value="Rev_trsase/Diguanyl_cyclase"/>
</dbReference>
<evidence type="ECO:0000313" key="2">
    <source>
        <dbReference type="EMBL" id="BBN68348.1"/>
    </source>
</evidence>
<dbReference type="Gene3D" id="3.30.420.10">
    <property type="entry name" value="Ribonuclease H-like superfamily/Ribonuclease H"/>
    <property type="match status" value="1"/>
</dbReference>
<dbReference type="InterPro" id="IPR043502">
    <property type="entry name" value="DNA/RNA_pol_sf"/>
</dbReference>
<dbReference type="Gene3D" id="3.30.70.270">
    <property type="match status" value="1"/>
</dbReference>
<name>A0A5H2XJH3_PRUDU</name>
<dbReference type="SUPFAM" id="SSF56672">
    <property type="entry name" value="DNA/RNA polymerases"/>
    <property type="match status" value="1"/>
</dbReference>
<dbReference type="EMBL" id="AP020725">
    <property type="protein sequence ID" value="BBN68348.1"/>
    <property type="molecule type" value="Genomic_DNA"/>
</dbReference>
<dbReference type="InterPro" id="IPR036397">
    <property type="entry name" value="RNaseH_sf"/>
</dbReference>
<dbReference type="SUPFAM" id="SSF53098">
    <property type="entry name" value="Ribonuclease H-like"/>
    <property type="match status" value="1"/>
</dbReference>
<dbReference type="Pfam" id="PF17919">
    <property type="entry name" value="RT_RNaseH_2"/>
    <property type="match status" value="1"/>
</dbReference>
<protein>
    <submittedName>
        <fullName evidence="2">Transposable element protein</fullName>
    </submittedName>
</protein>
<organism evidence="2">
    <name type="scientific">Prunus dulcis</name>
    <name type="common">Almond</name>
    <name type="synonym">Amygdalus dulcis</name>
    <dbReference type="NCBI Taxonomy" id="3755"/>
    <lineage>
        <taxon>Eukaryota</taxon>
        <taxon>Viridiplantae</taxon>
        <taxon>Streptophyta</taxon>
        <taxon>Embryophyta</taxon>
        <taxon>Tracheophyta</taxon>
        <taxon>Spermatophyta</taxon>
        <taxon>Magnoliopsida</taxon>
        <taxon>eudicotyledons</taxon>
        <taxon>Gunneridae</taxon>
        <taxon>Pentapetalae</taxon>
        <taxon>rosids</taxon>
        <taxon>fabids</taxon>
        <taxon>Rosales</taxon>
        <taxon>Rosaceae</taxon>
        <taxon>Amygdaloideae</taxon>
        <taxon>Amygdaleae</taxon>
        <taxon>Prunus</taxon>
    </lineage>
</organism>
<dbReference type="GO" id="GO:0003676">
    <property type="term" value="F:nucleic acid binding"/>
    <property type="evidence" value="ECO:0007669"/>
    <property type="project" value="InterPro"/>
</dbReference>
<dbReference type="PANTHER" id="PTHR35046:SF9">
    <property type="entry name" value="RNA-DIRECTED DNA POLYMERASE"/>
    <property type="match status" value="1"/>
</dbReference>
<dbReference type="PANTHER" id="PTHR35046">
    <property type="entry name" value="ZINC KNUCKLE (CCHC-TYPE) FAMILY PROTEIN"/>
    <property type="match status" value="1"/>
</dbReference>
<gene>
    <name evidence="2" type="ORF">Prudu_388S000200</name>
</gene>
<sequence length="202" mass="23328">MVVYFDDITIYSKTKEEHLIHLNEVLKVLQENKLSTTPVLAIPNFEKIFEVECDESGVGVGVVLSQENRPELYETDEDFQEIWAKFIRNESRTNYHVNEGFSKMAHFIACKKTADTSNITKWFFREVVRLHGVPKSITSDHDFGTDLNHSSTAHPQMDGQSEVANRTLENMVRSFCRDRPKQWDVALPQVEFTYNNVVHSST</sequence>
<accession>A0A5H2XJH3</accession>